<dbReference type="KEGG" id="foc:113204732"/>
<comment type="function">
    <text evidence="9">Component of the Mediator complex, a coactivator involved in the regulated transcription of nearly all RNA polymerase II-dependent genes. Mediator functions as a bridge to convey information from gene-specific regulatory proteins to the basal RNA polymerase II transcription machinery. Mediator is recruited to promoters by direct interactions with regulatory proteins and serves as a scaffold for the assembly of a functional pre-initiation complex with RNA polymerase II and the general transcription factors.</text>
</comment>
<keyword evidence="7 9" id="KW-0539">Nucleus</keyword>
<dbReference type="GO" id="GO:0006357">
    <property type="term" value="P:regulation of transcription by RNA polymerase II"/>
    <property type="evidence" value="ECO:0007669"/>
    <property type="project" value="InterPro"/>
</dbReference>
<evidence type="ECO:0000256" key="6">
    <source>
        <dbReference type="ARBA" id="ARBA00023163"/>
    </source>
</evidence>
<keyword evidence="4 9" id="KW-0805">Transcription regulation</keyword>
<proteinExistence type="inferred from homology"/>
<evidence type="ECO:0000256" key="3">
    <source>
        <dbReference type="ARBA" id="ARBA00019621"/>
    </source>
</evidence>
<evidence type="ECO:0000256" key="4">
    <source>
        <dbReference type="ARBA" id="ARBA00023015"/>
    </source>
</evidence>
<keyword evidence="10" id="KW-1185">Reference proteome</keyword>
<sequence>MTAHWERIQALDVIEKDVIICIQSAGAALQELSKDKSNVKQAETQTNQFLKTLSTVESRLYEQINYLTQVSTGQPHEGSGYASQKVLQMAWHRLEHVRSRVNELDNLKNTQIAESAVRAPNLALGMGMGPNMNVMQPQVHPQLMPPNNSETQNTG</sequence>
<evidence type="ECO:0000256" key="8">
    <source>
        <dbReference type="ARBA" id="ARBA00032011"/>
    </source>
</evidence>
<name>A0A6J1S447_FRAOC</name>
<evidence type="ECO:0000313" key="11">
    <source>
        <dbReference type="RefSeq" id="XP_026275797.1"/>
    </source>
</evidence>
<dbReference type="GO" id="GO:0016592">
    <property type="term" value="C:mediator complex"/>
    <property type="evidence" value="ECO:0007669"/>
    <property type="project" value="InterPro"/>
</dbReference>
<dbReference type="OrthoDB" id="5418434at2759"/>
<dbReference type="Proteomes" id="UP000504606">
    <property type="component" value="Unplaced"/>
</dbReference>
<dbReference type="RefSeq" id="XP_026275797.1">
    <property type="nucleotide sequence ID" value="XM_026420012.2"/>
</dbReference>
<gene>
    <name evidence="11" type="primary">LOC113204732</name>
    <name evidence="9" type="synonym">MED11</name>
</gene>
<dbReference type="GeneID" id="113204732"/>
<comment type="subcellular location">
    <subcellularLocation>
        <location evidence="1 9">Nucleus</location>
    </subcellularLocation>
</comment>
<dbReference type="GO" id="GO:0003712">
    <property type="term" value="F:transcription coregulator activity"/>
    <property type="evidence" value="ECO:0007669"/>
    <property type="project" value="InterPro"/>
</dbReference>
<organism evidence="10 11">
    <name type="scientific">Frankliniella occidentalis</name>
    <name type="common">Western flower thrips</name>
    <name type="synonym">Euthrips occidentalis</name>
    <dbReference type="NCBI Taxonomy" id="133901"/>
    <lineage>
        <taxon>Eukaryota</taxon>
        <taxon>Metazoa</taxon>
        <taxon>Ecdysozoa</taxon>
        <taxon>Arthropoda</taxon>
        <taxon>Hexapoda</taxon>
        <taxon>Insecta</taxon>
        <taxon>Pterygota</taxon>
        <taxon>Neoptera</taxon>
        <taxon>Paraneoptera</taxon>
        <taxon>Thysanoptera</taxon>
        <taxon>Terebrantia</taxon>
        <taxon>Thripoidea</taxon>
        <taxon>Thripidae</taxon>
        <taxon>Frankliniella</taxon>
    </lineage>
</organism>
<keyword evidence="6 9" id="KW-0804">Transcription</keyword>
<evidence type="ECO:0000256" key="9">
    <source>
        <dbReference type="RuleBase" id="RU364147"/>
    </source>
</evidence>
<evidence type="ECO:0000256" key="7">
    <source>
        <dbReference type="ARBA" id="ARBA00023242"/>
    </source>
</evidence>
<comment type="subunit">
    <text evidence="9">Component of the Mediator complex.</text>
</comment>
<dbReference type="Gene3D" id="1.10.287.3490">
    <property type="match status" value="1"/>
</dbReference>
<dbReference type="InterPro" id="IPR019404">
    <property type="entry name" value="Mediator_Med11"/>
</dbReference>
<dbReference type="FunFam" id="1.10.287.3490:FF:000001">
    <property type="entry name" value="Mediator of RNA polymerase II transcription subunit 11"/>
    <property type="match status" value="1"/>
</dbReference>
<accession>A0A6J1S447</accession>
<evidence type="ECO:0000256" key="2">
    <source>
        <dbReference type="ARBA" id="ARBA00008186"/>
    </source>
</evidence>
<reference evidence="11" key="1">
    <citation type="submission" date="2025-08" db="UniProtKB">
        <authorList>
            <consortium name="RefSeq"/>
        </authorList>
    </citation>
    <scope>IDENTIFICATION</scope>
    <source>
        <tissue evidence="11">Whole organism</tissue>
    </source>
</reference>
<dbReference type="Pfam" id="PF10280">
    <property type="entry name" value="Med11"/>
    <property type="match status" value="1"/>
</dbReference>
<dbReference type="CTD" id="400569"/>
<protein>
    <recommendedName>
        <fullName evidence="3 9">Mediator of RNA polymerase II transcription subunit 11</fullName>
    </recommendedName>
    <alternativeName>
        <fullName evidence="8 9">Mediator complex subunit 11</fullName>
    </alternativeName>
</protein>
<dbReference type="AlphaFoldDB" id="A0A6J1S447"/>
<evidence type="ECO:0000313" key="10">
    <source>
        <dbReference type="Proteomes" id="UP000504606"/>
    </source>
</evidence>
<comment type="similarity">
    <text evidence="2 9">Belongs to the Mediator complex subunit 11 family.</text>
</comment>
<keyword evidence="5 9" id="KW-0010">Activator</keyword>
<dbReference type="PANTHER" id="PTHR22890">
    <property type="entry name" value="MEDIATOR OF RNA POLYMERASE II TRANSCRIPTION SUBUNIT 11"/>
    <property type="match status" value="1"/>
</dbReference>
<evidence type="ECO:0000256" key="1">
    <source>
        <dbReference type="ARBA" id="ARBA00004123"/>
    </source>
</evidence>
<evidence type="ECO:0000256" key="5">
    <source>
        <dbReference type="ARBA" id="ARBA00023159"/>
    </source>
</evidence>